<feature type="compositionally biased region" description="Gly residues" evidence="5">
    <location>
        <begin position="171"/>
        <end position="180"/>
    </location>
</feature>
<dbReference type="HOGENOM" id="CLU_025300_4_0_1"/>
<feature type="region of interest" description="Disordered" evidence="5">
    <location>
        <begin position="1"/>
        <end position="190"/>
    </location>
</feature>
<dbReference type="GO" id="GO:0012506">
    <property type="term" value="C:vesicle membrane"/>
    <property type="evidence" value="ECO:0007669"/>
    <property type="project" value="TreeGrafter"/>
</dbReference>
<dbReference type="GO" id="GO:0005886">
    <property type="term" value="C:plasma membrane"/>
    <property type="evidence" value="ECO:0007669"/>
    <property type="project" value="TreeGrafter"/>
</dbReference>
<dbReference type="PANTHER" id="PTHR10502">
    <property type="entry name" value="ANNEXIN"/>
    <property type="match status" value="1"/>
</dbReference>
<keyword evidence="4" id="KW-0175">Coiled coil</keyword>
<dbReference type="OMA" id="VRGPLMQ"/>
<feature type="compositionally biased region" description="Pro residues" evidence="5">
    <location>
        <begin position="26"/>
        <end position="49"/>
    </location>
</feature>
<dbReference type="InParanoid" id="E5ADB2"/>
<dbReference type="Gene3D" id="1.10.220.10">
    <property type="entry name" value="Annexin"/>
    <property type="match status" value="4"/>
</dbReference>
<dbReference type="GO" id="GO:0005634">
    <property type="term" value="C:nucleus"/>
    <property type="evidence" value="ECO:0007669"/>
    <property type="project" value="TreeGrafter"/>
</dbReference>
<dbReference type="PRINTS" id="PR01813">
    <property type="entry name" value="ANNEXINFUNGI"/>
</dbReference>
<evidence type="ECO:0000256" key="1">
    <source>
        <dbReference type="ARBA" id="ARBA00007831"/>
    </source>
</evidence>
<dbReference type="InterPro" id="IPR018502">
    <property type="entry name" value="Annexin_repeat"/>
</dbReference>
<dbReference type="GO" id="GO:0005544">
    <property type="term" value="F:calcium-dependent phospholipid binding"/>
    <property type="evidence" value="ECO:0007669"/>
    <property type="project" value="InterPro"/>
</dbReference>
<dbReference type="GO" id="GO:0005509">
    <property type="term" value="F:calcium ion binding"/>
    <property type="evidence" value="ECO:0007669"/>
    <property type="project" value="InterPro"/>
</dbReference>
<proteinExistence type="inferred from homology"/>
<keyword evidence="7" id="KW-1185">Reference proteome</keyword>
<dbReference type="eggNOG" id="KOG0819">
    <property type="taxonomic scope" value="Eukaryota"/>
</dbReference>
<keyword evidence="2" id="KW-0677">Repeat</keyword>
<feature type="compositionally biased region" description="Pro residues" evidence="5">
    <location>
        <begin position="1"/>
        <end position="10"/>
    </location>
</feature>
<dbReference type="InterPro" id="IPR009117">
    <property type="entry name" value="ANX14"/>
</dbReference>
<dbReference type="PROSITE" id="PS51897">
    <property type="entry name" value="ANNEXIN_2"/>
    <property type="match status" value="4"/>
</dbReference>
<reference evidence="7" key="1">
    <citation type="journal article" date="2011" name="Nat. Commun.">
        <title>Effector diversification within compartments of the Leptosphaeria maculans genome affected by Repeat-Induced Point mutations.</title>
        <authorList>
            <person name="Rouxel T."/>
            <person name="Grandaubert J."/>
            <person name="Hane J.K."/>
            <person name="Hoede C."/>
            <person name="van de Wouw A.P."/>
            <person name="Couloux A."/>
            <person name="Dominguez V."/>
            <person name="Anthouard V."/>
            <person name="Bally P."/>
            <person name="Bourras S."/>
            <person name="Cozijnsen A.J."/>
            <person name="Ciuffetti L.M."/>
            <person name="Degrave A."/>
            <person name="Dilmaghani A."/>
            <person name="Duret L."/>
            <person name="Fudal I."/>
            <person name="Goodwin S.B."/>
            <person name="Gout L."/>
            <person name="Glaser N."/>
            <person name="Linglin J."/>
            <person name="Kema G.H.J."/>
            <person name="Lapalu N."/>
            <person name="Lawrence C.B."/>
            <person name="May K."/>
            <person name="Meyer M."/>
            <person name="Ollivier B."/>
            <person name="Poulain J."/>
            <person name="Schoch C.L."/>
            <person name="Simon A."/>
            <person name="Spatafora J.W."/>
            <person name="Stachowiak A."/>
            <person name="Turgeon B.G."/>
            <person name="Tyler B.M."/>
            <person name="Vincent D."/>
            <person name="Weissenbach J."/>
            <person name="Amselem J."/>
            <person name="Quesneville H."/>
            <person name="Oliver R.P."/>
            <person name="Wincker P."/>
            <person name="Balesdent M.-H."/>
            <person name="Howlett B.J."/>
        </authorList>
    </citation>
    <scope>NUCLEOTIDE SEQUENCE [LARGE SCALE GENOMIC DNA]</scope>
    <source>
        <strain evidence="7">JN3 / isolate v23.1.3 / race Av1-4-5-6-7-8</strain>
    </source>
</reference>
<dbReference type="PANTHER" id="PTHR10502:SF102">
    <property type="entry name" value="ANNEXIN B11"/>
    <property type="match status" value="1"/>
</dbReference>
<dbReference type="Pfam" id="PF00191">
    <property type="entry name" value="Annexin"/>
    <property type="match status" value="4"/>
</dbReference>
<keyword evidence="3" id="KW-0041">Annexin</keyword>
<dbReference type="GO" id="GO:0005737">
    <property type="term" value="C:cytoplasm"/>
    <property type="evidence" value="ECO:0007669"/>
    <property type="project" value="TreeGrafter"/>
</dbReference>
<accession>E5ADB2</accession>
<organism evidence="6 7">
    <name type="scientific">Leptosphaeria maculans (strain JN3 / isolate v23.1.3 / race Av1-4-5-6-7-8)</name>
    <name type="common">Blackleg fungus</name>
    <name type="synonym">Phoma lingam</name>
    <dbReference type="NCBI Taxonomy" id="985895"/>
    <lineage>
        <taxon>Eukaryota</taxon>
        <taxon>Fungi</taxon>
        <taxon>Dikarya</taxon>
        <taxon>Ascomycota</taxon>
        <taxon>Pezizomycotina</taxon>
        <taxon>Dothideomycetes</taxon>
        <taxon>Pleosporomycetidae</taxon>
        <taxon>Pleosporales</taxon>
        <taxon>Pleosporineae</taxon>
        <taxon>Leptosphaeriaceae</taxon>
        <taxon>Plenodomus</taxon>
        <taxon>Plenodomus lingam/Leptosphaeria maculans species complex</taxon>
    </lineage>
</organism>
<evidence type="ECO:0000256" key="3">
    <source>
        <dbReference type="ARBA" id="ARBA00023216"/>
    </source>
</evidence>
<dbReference type="OrthoDB" id="37886at2759"/>
<dbReference type="SUPFAM" id="SSF47874">
    <property type="entry name" value="Annexin"/>
    <property type="match status" value="1"/>
</dbReference>
<dbReference type="SMART" id="SM00335">
    <property type="entry name" value="ANX"/>
    <property type="match status" value="4"/>
</dbReference>
<evidence type="ECO:0000256" key="4">
    <source>
        <dbReference type="SAM" id="Coils"/>
    </source>
</evidence>
<sequence>MSYYNQPPPGGHQQPYQGQAAGPGYGQPPPQQYPPPTMQNQQYPPPQGGYPPQQGYGQPPPPPPGQYGAPPPQVYGPPQAQYGAPPPPQGYGPPPPGPYQQPPPGQYGAPPPGQYGVPPPQGQYGAPPPQGQYAAPPPQGYGAPPPPGQYGAPPPQGQYGAPPPGQYGAPMQGGGGGGGPPTQPSLGYGPMQTAQIDVLRDVEAIRKAMKGFGTDEKALIAILSNKDPIQLNTIRTQFDQRFMRSMVTDLQKETSGYFEKGLVQIARGPLDTDCYNLMESMKGLGTKEAIIDDVLIGRSNADINAIKHRYHQLFKRTLEADLRGDLSAGTEQMYLMIVAARRKEDSYPVLPQEIEQAVTDLQASLGTLISKNAAAVCELLVTKNDAQLRAMAQSYEQRFRKSLDTALKAAFSGHMEDALRLLVKRACNRAEAEAMRLEEAMAGLGTKDELLVQRVVRCHWDRGFMNAVNGEYKRLYRKELYKRIEGETRGDYEKLMVACVRPR</sequence>
<dbReference type="FunFam" id="1.10.220.10:FF:000005">
    <property type="entry name" value="Annexin"/>
    <property type="match status" value="1"/>
</dbReference>
<dbReference type="GeneID" id="13286625"/>
<feature type="coiled-coil region" evidence="4">
    <location>
        <begin position="420"/>
        <end position="447"/>
    </location>
</feature>
<gene>
    <name evidence="6" type="ORF">LEMA_P012510.1</name>
</gene>
<dbReference type="AlphaFoldDB" id="E5ADB2"/>
<dbReference type="Proteomes" id="UP000002668">
    <property type="component" value="Genome"/>
</dbReference>
<evidence type="ECO:0000313" key="6">
    <source>
        <dbReference type="EMBL" id="CBY02464.1"/>
    </source>
</evidence>
<dbReference type="InterPro" id="IPR001464">
    <property type="entry name" value="Annexin"/>
</dbReference>
<evidence type="ECO:0000313" key="7">
    <source>
        <dbReference type="Proteomes" id="UP000002668"/>
    </source>
</evidence>
<dbReference type="GO" id="GO:0001786">
    <property type="term" value="F:phosphatidylserine binding"/>
    <property type="evidence" value="ECO:0007669"/>
    <property type="project" value="TreeGrafter"/>
</dbReference>
<protein>
    <recommendedName>
        <fullName evidence="8">Annexin</fullName>
    </recommendedName>
</protein>
<feature type="compositionally biased region" description="Low complexity" evidence="5">
    <location>
        <begin position="11"/>
        <end position="22"/>
    </location>
</feature>
<feature type="compositionally biased region" description="Pro residues" evidence="5">
    <location>
        <begin position="84"/>
        <end position="165"/>
    </location>
</feature>
<evidence type="ECO:0000256" key="2">
    <source>
        <dbReference type="ARBA" id="ARBA00022737"/>
    </source>
</evidence>
<dbReference type="VEuPathDB" id="FungiDB:LEMA_P012510.1"/>
<name>E5ADB2_LEPMJ</name>
<dbReference type="PRINTS" id="PR00196">
    <property type="entry name" value="ANNEXIN"/>
</dbReference>
<dbReference type="InterPro" id="IPR037104">
    <property type="entry name" value="Annexin_sf"/>
</dbReference>
<evidence type="ECO:0008006" key="8">
    <source>
        <dbReference type="Google" id="ProtNLM"/>
    </source>
</evidence>
<evidence type="ECO:0000256" key="5">
    <source>
        <dbReference type="SAM" id="MobiDB-lite"/>
    </source>
</evidence>
<dbReference type="STRING" id="985895.E5ADB2"/>
<dbReference type="EMBL" id="FP929139">
    <property type="protein sequence ID" value="CBY02464.1"/>
    <property type="molecule type" value="Genomic_DNA"/>
</dbReference>
<comment type="similarity">
    <text evidence="1">Belongs to the annexin family.</text>
</comment>
<feature type="compositionally biased region" description="Pro residues" evidence="5">
    <location>
        <begin position="58"/>
        <end position="75"/>
    </location>
</feature>